<dbReference type="InterPro" id="IPR039231">
    <property type="entry name" value="TPGS2"/>
</dbReference>
<feature type="region of interest" description="Disordered" evidence="1">
    <location>
        <begin position="263"/>
        <end position="298"/>
    </location>
</feature>
<evidence type="ECO:0000313" key="3">
    <source>
        <dbReference type="EMBL" id="KAK1174144.1"/>
    </source>
</evidence>
<feature type="compositionally biased region" description="Basic residues" evidence="1">
    <location>
        <begin position="265"/>
        <end position="278"/>
    </location>
</feature>
<organism evidence="3 4">
    <name type="scientific">Acipenser oxyrinchus oxyrinchus</name>
    <dbReference type="NCBI Taxonomy" id="40147"/>
    <lineage>
        <taxon>Eukaryota</taxon>
        <taxon>Metazoa</taxon>
        <taxon>Chordata</taxon>
        <taxon>Craniata</taxon>
        <taxon>Vertebrata</taxon>
        <taxon>Euteleostomi</taxon>
        <taxon>Actinopterygii</taxon>
        <taxon>Chondrostei</taxon>
        <taxon>Acipenseriformes</taxon>
        <taxon>Acipenseridae</taxon>
        <taxon>Acipenser</taxon>
    </lineage>
</organism>
<protein>
    <submittedName>
        <fullName evidence="3">Tubulin polyglutamylase complex subunit 2-like isoform X1</fullName>
    </submittedName>
</protein>
<comment type="caution">
    <text evidence="3">The sequence shown here is derived from an EMBL/GenBank/DDBJ whole genome shotgun (WGS) entry which is preliminary data.</text>
</comment>
<dbReference type="InterPro" id="IPR018958">
    <property type="entry name" value="Knr4/Smi1-like_dom"/>
</dbReference>
<proteinExistence type="predicted"/>
<accession>A0AAD8GH73</accession>
<keyword evidence="4" id="KW-1185">Reference proteome</keyword>
<dbReference type="EMBL" id="JAGXEW010000002">
    <property type="protein sequence ID" value="KAK1174144.1"/>
    <property type="molecule type" value="Genomic_DNA"/>
</dbReference>
<sequence>MRCIIKFTKRNNRVMGEVMSGDSKKGVVDLLTLGITRILESRPGVTDVKFVEKEPAERHVILSWELRHCCILPEDLRDFYLTTDGFQLTWSARFDGQPVPLGSMVINSVCALSPLCESPLYSLPSAPTLADLDSESDSEGVESQPVKPHFDSRSRIFELDACNGNGKVCLVYRNVKPRLVAQQCEVWFLDRALYWHFLTESFTAYYRLMVTHLGLPEWQYRFTKHGPSPQTKQWSCLYRPITSSCDLHTDQGEPFLNKLDPNRAFRGKAKLPTPKKKIATQSTGAQRGRNVGASAARK</sequence>
<dbReference type="AlphaFoldDB" id="A0AAD8GH73"/>
<gene>
    <name evidence="3" type="primary">Tpgs2</name>
    <name evidence="3" type="ORF">AOXY_G1593</name>
</gene>
<evidence type="ECO:0000259" key="2">
    <source>
        <dbReference type="SMART" id="SM00860"/>
    </source>
</evidence>
<name>A0AAD8GH73_ACIOX</name>
<dbReference type="SMART" id="SM00860">
    <property type="entry name" value="SMI1_KNR4"/>
    <property type="match status" value="1"/>
</dbReference>
<dbReference type="PANTHER" id="PTHR31854:SF2">
    <property type="entry name" value="TUBULIN POLYGLUTAMYLASE COMPLEX SUBUNIT 2"/>
    <property type="match status" value="1"/>
</dbReference>
<feature type="domain" description="Knr4/Smi1-like" evidence="2">
    <location>
        <begin position="55"/>
        <end position="208"/>
    </location>
</feature>
<dbReference type="PANTHER" id="PTHR31854">
    <property type="entry name" value="TUBULIN POLYGLUTAMYLASE COMPLEX SUBUNIT 2"/>
    <property type="match status" value="1"/>
</dbReference>
<evidence type="ECO:0000313" key="4">
    <source>
        <dbReference type="Proteomes" id="UP001230051"/>
    </source>
</evidence>
<reference evidence="3" key="1">
    <citation type="submission" date="2022-02" db="EMBL/GenBank/DDBJ databases">
        <title>Atlantic sturgeon de novo genome assembly.</title>
        <authorList>
            <person name="Stock M."/>
            <person name="Klopp C."/>
            <person name="Guiguen Y."/>
            <person name="Cabau C."/>
            <person name="Parinello H."/>
            <person name="Santidrian Yebra-Pimentel E."/>
            <person name="Kuhl H."/>
            <person name="Dirks R.P."/>
            <person name="Guessner J."/>
            <person name="Wuertz S."/>
            <person name="Du K."/>
            <person name="Schartl M."/>
        </authorList>
    </citation>
    <scope>NUCLEOTIDE SEQUENCE</scope>
    <source>
        <strain evidence="3">STURGEONOMICS-FGT-2020</strain>
        <tissue evidence="3">Whole blood</tissue>
    </source>
</reference>
<evidence type="ECO:0000256" key="1">
    <source>
        <dbReference type="SAM" id="MobiDB-lite"/>
    </source>
</evidence>
<dbReference type="Proteomes" id="UP001230051">
    <property type="component" value="Unassembled WGS sequence"/>
</dbReference>